<evidence type="ECO:0000313" key="2">
    <source>
        <dbReference type="Proteomes" id="UP000269542"/>
    </source>
</evidence>
<evidence type="ECO:0000313" key="1">
    <source>
        <dbReference type="EMBL" id="VEI13203.1"/>
    </source>
</evidence>
<dbReference type="Proteomes" id="UP000269542">
    <property type="component" value="Chromosome"/>
</dbReference>
<sequence>MRRTFTLSKPGDLLAENMKLPATVAGSSYEMKFVFGCLTTGYRIYSTE</sequence>
<name>A0A448PE39_9ACTO</name>
<dbReference type="AlphaFoldDB" id="A0A448PE39"/>
<gene>
    <name evidence="1" type="ORF">NCTC13354_00914</name>
</gene>
<organism evidence="1 2">
    <name type="scientific">Trueperella bialowiezensis</name>
    <dbReference type="NCBI Taxonomy" id="312285"/>
    <lineage>
        <taxon>Bacteria</taxon>
        <taxon>Bacillati</taxon>
        <taxon>Actinomycetota</taxon>
        <taxon>Actinomycetes</taxon>
        <taxon>Actinomycetales</taxon>
        <taxon>Actinomycetaceae</taxon>
        <taxon>Trueperella</taxon>
    </lineage>
</organism>
<protein>
    <submittedName>
        <fullName evidence="1">Uncharacterized protein</fullName>
    </submittedName>
</protein>
<keyword evidence="2" id="KW-1185">Reference proteome</keyword>
<reference evidence="1 2" key="1">
    <citation type="submission" date="2018-12" db="EMBL/GenBank/DDBJ databases">
        <authorList>
            <consortium name="Pathogen Informatics"/>
        </authorList>
    </citation>
    <scope>NUCLEOTIDE SEQUENCE [LARGE SCALE GENOMIC DNA]</scope>
    <source>
        <strain evidence="1 2">NCTC13354</strain>
    </source>
</reference>
<proteinExistence type="predicted"/>
<accession>A0A448PE39</accession>
<dbReference type="EMBL" id="LR134476">
    <property type="protein sequence ID" value="VEI13203.1"/>
    <property type="molecule type" value="Genomic_DNA"/>
</dbReference>
<dbReference type="KEGG" id="tbw:NCTC13354_00914"/>